<dbReference type="SMART" id="SM00220">
    <property type="entry name" value="S_TKc"/>
    <property type="match status" value="1"/>
</dbReference>
<evidence type="ECO:0000313" key="4">
    <source>
        <dbReference type="EMBL" id="KAK3087000.1"/>
    </source>
</evidence>
<dbReference type="Proteomes" id="UP001186944">
    <property type="component" value="Unassembled WGS sequence"/>
</dbReference>
<dbReference type="PROSITE" id="PS50011">
    <property type="entry name" value="PROTEIN_KINASE_DOM"/>
    <property type="match status" value="1"/>
</dbReference>
<comment type="caution">
    <text evidence="4">The sequence shown here is derived from an EMBL/GenBank/DDBJ whole genome shotgun (WGS) entry which is preliminary data.</text>
</comment>
<comment type="similarity">
    <text evidence="1">Belongs to the protein kinase superfamily. CAMK Ser/Thr protein kinase family. Tribbles subfamily.</text>
</comment>
<evidence type="ECO:0000259" key="3">
    <source>
        <dbReference type="PROSITE" id="PS50011"/>
    </source>
</evidence>
<dbReference type="GO" id="GO:0032436">
    <property type="term" value="P:positive regulation of proteasomal ubiquitin-dependent protein catabolic process"/>
    <property type="evidence" value="ECO:0007669"/>
    <property type="project" value="TreeGrafter"/>
</dbReference>
<dbReference type="Gene3D" id="3.30.200.20">
    <property type="entry name" value="Phosphorylase Kinase, domain 1"/>
    <property type="match status" value="1"/>
</dbReference>
<gene>
    <name evidence="4" type="ORF">FSP39_000216</name>
</gene>
<dbReference type="GO" id="GO:0004672">
    <property type="term" value="F:protein kinase activity"/>
    <property type="evidence" value="ECO:0007669"/>
    <property type="project" value="InterPro"/>
</dbReference>
<dbReference type="SUPFAM" id="SSF56112">
    <property type="entry name" value="Protein kinase-like (PK-like)"/>
    <property type="match status" value="1"/>
</dbReference>
<dbReference type="FunFam" id="1.10.510.10:FF:000153">
    <property type="entry name" value="Tribbles homolog 2"/>
    <property type="match status" value="1"/>
</dbReference>
<dbReference type="InterPro" id="IPR011009">
    <property type="entry name" value="Kinase-like_dom_sf"/>
</dbReference>
<evidence type="ECO:0000313" key="5">
    <source>
        <dbReference type="Proteomes" id="UP001186944"/>
    </source>
</evidence>
<keyword evidence="5" id="KW-1185">Reference proteome</keyword>
<dbReference type="GO" id="GO:0005524">
    <property type="term" value="F:ATP binding"/>
    <property type="evidence" value="ECO:0007669"/>
    <property type="project" value="InterPro"/>
</dbReference>
<dbReference type="Pfam" id="PF00069">
    <property type="entry name" value="Pkinase"/>
    <property type="match status" value="1"/>
</dbReference>
<feature type="region of interest" description="Disordered" evidence="2">
    <location>
        <begin position="1"/>
        <end position="44"/>
    </location>
</feature>
<dbReference type="AlphaFoldDB" id="A0AA89BTN9"/>
<sequence>MNTASRRPRLYIPSHGPRKKDELLDNQSNLGSLTPDLQPAKPDFPQKFEEQNVFKIGRYLLLDQLEGETFKAVNWQTKEESICKVFPIHQYRDALAAYWQVDDHPNISSISEIILGETKAYVIFERHYGDLHSYVRQKRRLKEEETARLFEQIVTAVQHCHENGIVLRDLKLRKFVFKNPERSELRLDGLEDAFVLDEDDNDKLTDKHGCPAYVSPEILNANQTYSGRAADMWSLGVMLYTMLSGKYPFHDPDPTALFGKIRRGQYSIPPTLSAKAKCLIKNLLRREPLERLSAGDILQHPWIRDPLSSGGFIMVTDSKTCDQTVPNMVYHEGVDDFFL</sequence>
<dbReference type="EMBL" id="VSWD01000011">
    <property type="protein sequence ID" value="KAK3087000.1"/>
    <property type="molecule type" value="Genomic_DNA"/>
</dbReference>
<accession>A0AA89BTN9</accession>
<dbReference type="GO" id="GO:0031434">
    <property type="term" value="F:mitogen-activated protein kinase kinase binding"/>
    <property type="evidence" value="ECO:0007669"/>
    <property type="project" value="TreeGrafter"/>
</dbReference>
<dbReference type="InterPro" id="IPR000719">
    <property type="entry name" value="Prot_kinase_dom"/>
</dbReference>
<proteinExistence type="inferred from homology"/>
<evidence type="ECO:0000256" key="1">
    <source>
        <dbReference type="ARBA" id="ARBA00038180"/>
    </source>
</evidence>
<dbReference type="Gene3D" id="1.10.510.10">
    <property type="entry name" value="Transferase(Phosphotransferase) domain 1"/>
    <property type="match status" value="1"/>
</dbReference>
<evidence type="ECO:0000256" key="2">
    <source>
        <dbReference type="SAM" id="MobiDB-lite"/>
    </source>
</evidence>
<feature type="domain" description="Protein kinase" evidence="3">
    <location>
        <begin position="48"/>
        <end position="303"/>
    </location>
</feature>
<organism evidence="4 5">
    <name type="scientific">Pinctada imbricata</name>
    <name type="common">Atlantic pearl-oyster</name>
    <name type="synonym">Pinctada martensii</name>
    <dbReference type="NCBI Taxonomy" id="66713"/>
    <lineage>
        <taxon>Eukaryota</taxon>
        <taxon>Metazoa</taxon>
        <taxon>Spiralia</taxon>
        <taxon>Lophotrochozoa</taxon>
        <taxon>Mollusca</taxon>
        <taxon>Bivalvia</taxon>
        <taxon>Autobranchia</taxon>
        <taxon>Pteriomorphia</taxon>
        <taxon>Pterioida</taxon>
        <taxon>Pterioidea</taxon>
        <taxon>Pteriidae</taxon>
        <taxon>Pinctada</taxon>
    </lineage>
</organism>
<dbReference type="PANTHER" id="PTHR22961">
    <property type="entry name" value="SER/THR PROTEIN KINASE-TRB"/>
    <property type="match status" value="1"/>
</dbReference>
<protein>
    <recommendedName>
        <fullName evidence="3">Protein kinase domain-containing protein</fullName>
    </recommendedName>
</protein>
<dbReference type="GO" id="GO:0005634">
    <property type="term" value="C:nucleus"/>
    <property type="evidence" value="ECO:0007669"/>
    <property type="project" value="TreeGrafter"/>
</dbReference>
<reference evidence="4" key="1">
    <citation type="submission" date="2019-08" db="EMBL/GenBank/DDBJ databases">
        <title>The improved chromosome-level genome for the pearl oyster Pinctada fucata martensii using PacBio sequencing and Hi-C.</title>
        <authorList>
            <person name="Zheng Z."/>
        </authorList>
    </citation>
    <scope>NUCLEOTIDE SEQUENCE</scope>
    <source>
        <strain evidence="4">ZZ-2019</strain>
        <tissue evidence="4">Adductor muscle</tissue>
    </source>
</reference>
<dbReference type="PANTHER" id="PTHR22961:SF13">
    <property type="entry name" value="TRIBBLES"/>
    <property type="match status" value="1"/>
</dbReference>
<dbReference type="InterPro" id="IPR024104">
    <property type="entry name" value="Tribbles/Ser_Thr_kinase_40"/>
</dbReference>
<name>A0AA89BTN9_PINIB</name>